<evidence type="ECO:0000256" key="1">
    <source>
        <dbReference type="ARBA" id="ARBA00004777"/>
    </source>
</evidence>
<evidence type="ECO:0000259" key="8">
    <source>
        <dbReference type="Pfam" id="PF00763"/>
    </source>
</evidence>
<dbReference type="FunFam" id="3.40.50.720:FF:000006">
    <property type="entry name" value="Bifunctional protein FolD"/>
    <property type="match status" value="1"/>
</dbReference>
<evidence type="ECO:0000256" key="7">
    <source>
        <dbReference type="ARBA" id="ARBA00023268"/>
    </source>
</evidence>
<dbReference type="Pfam" id="PF02882">
    <property type="entry name" value="THF_DHG_CYH_C"/>
    <property type="match status" value="1"/>
</dbReference>
<comment type="pathway">
    <text evidence="1">One-carbon metabolism; tetrahydrofolate interconversion.</text>
</comment>
<keyword evidence="4" id="KW-0378">Hydrolase</keyword>
<evidence type="ECO:0000256" key="6">
    <source>
        <dbReference type="ARBA" id="ARBA00023002"/>
    </source>
</evidence>
<dbReference type="AlphaFoldDB" id="A0A9N9B0N1"/>
<keyword evidence="3" id="KW-0554">One-carbon metabolism</keyword>
<dbReference type="PRINTS" id="PR00085">
    <property type="entry name" value="THFDHDRGNASE"/>
</dbReference>
<organism evidence="10 11">
    <name type="scientific">Paraglomus brasilianum</name>
    <dbReference type="NCBI Taxonomy" id="144538"/>
    <lineage>
        <taxon>Eukaryota</taxon>
        <taxon>Fungi</taxon>
        <taxon>Fungi incertae sedis</taxon>
        <taxon>Mucoromycota</taxon>
        <taxon>Glomeromycotina</taxon>
        <taxon>Glomeromycetes</taxon>
        <taxon>Paraglomerales</taxon>
        <taxon>Paraglomeraceae</taxon>
        <taxon>Paraglomus</taxon>
    </lineage>
</organism>
<dbReference type="InterPro" id="IPR020631">
    <property type="entry name" value="THF_DH/CycHdrlase_NAD-bd_dom"/>
</dbReference>
<dbReference type="Gene3D" id="3.40.50.720">
    <property type="entry name" value="NAD(P)-binding Rossmann-like Domain"/>
    <property type="match status" value="1"/>
</dbReference>
<evidence type="ECO:0000259" key="9">
    <source>
        <dbReference type="Pfam" id="PF02882"/>
    </source>
</evidence>
<dbReference type="SUPFAM" id="SSF51735">
    <property type="entry name" value="NAD(P)-binding Rossmann-fold domains"/>
    <property type="match status" value="1"/>
</dbReference>
<dbReference type="GO" id="GO:0004488">
    <property type="term" value="F:methylenetetrahydrofolate dehydrogenase (NADP+) activity"/>
    <property type="evidence" value="ECO:0007669"/>
    <property type="project" value="InterPro"/>
</dbReference>
<evidence type="ECO:0000313" key="10">
    <source>
        <dbReference type="EMBL" id="CAG8551571.1"/>
    </source>
</evidence>
<dbReference type="GO" id="GO:0005829">
    <property type="term" value="C:cytosol"/>
    <property type="evidence" value="ECO:0007669"/>
    <property type="project" value="TreeGrafter"/>
</dbReference>
<comment type="subunit">
    <text evidence="2">Homodimer.</text>
</comment>
<dbReference type="HAMAP" id="MF_01576">
    <property type="entry name" value="THF_DHG_CYH"/>
    <property type="match status" value="1"/>
</dbReference>
<dbReference type="PROSITE" id="PS00767">
    <property type="entry name" value="THF_DHG_CYH_2"/>
    <property type="match status" value="1"/>
</dbReference>
<keyword evidence="7" id="KW-0511">Multifunctional enzyme</keyword>
<comment type="caution">
    <text evidence="10">The sequence shown here is derived from an EMBL/GenBank/DDBJ whole genome shotgun (WGS) entry which is preliminary data.</text>
</comment>
<dbReference type="Proteomes" id="UP000789739">
    <property type="component" value="Unassembled WGS sequence"/>
</dbReference>
<dbReference type="InterPro" id="IPR046346">
    <property type="entry name" value="Aminoacid_DH-like_N_sf"/>
</dbReference>
<dbReference type="Gene3D" id="3.40.50.10860">
    <property type="entry name" value="Leucine Dehydrogenase, chain A, domain 1"/>
    <property type="match status" value="1"/>
</dbReference>
<evidence type="ECO:0000256" key="2">
    <source>
        <dbReference type="ARBA" id="ARBA00011738"/>
    </source>
</evidence>
<dbReference type="PROSITE" id="PS00766">
    <property type="entry name" value="THF_DHG_CYH_1"/>
    <property type="match status" value="1"/>
</dbReference>
<name>A0A9N9B0N1_9GLOM</name>
<dbReference type="InterPro" id="IPR036291">
    <property type="entry name" value="NAD(P)-bd_dom_sf"/>
</dbReference>
<evidence type="ECO:0000256" key="3">
    <source>
        <dbReference type="ARBA" id="ARBA00022563"/>
    </source>
</evidence>
<reference evidence="10" key="1">
    <citation type="submission" date="2021-06" db="EMBL/GenBank/DDBJ databases">
        <authorList>
            <person name="Kallberg Y."/>
            <person name="Tangrot J."/>
            <person name="Rosling A."/>
        </authorList>
    </citation>
    <scope>NUCLEOTIDE SEQUENCE</scope>
    <source>
        <strain evidence="10">BR232B</strain>
    </source>
</reference>
<dbReference type="GO" id="GO:0035999">
    <property type="term" value="P:tetrahydrofolate interconversion"/>
    <property type="evidence" value="ECO:0007669"/>
    <property type="project" value="TreeGrafter"/>
</dbReference>
<dbReference type="CDD" id="cd01080">
    <property type="entry name" value="NAD_bind_m-THF_DH_Cyclohyd"/>
    <property type="match status" value="1"/>
</dbReference>
<feature type="domain" description="Tetrahydrofolate dehydrogenase/cyclohydrolase catalytic" evidence="8">
    <location>
        <begin position="5"/>
        <end position="121"/>
    </location>
</feature>
<proteinExistence type="inferred from homology"/>
<dbReference type="InterPro" id="IPR020867">
    <property type="entry name" value="THF_DH/CycHdrlase_CS"/>
</dbReference>
<dbReference type="EMBL" id="CAJVPI010000575">
    <property type="protein sequence ID" value="CAG8551571.1"/>
    <property type="molecule type" value="Genomic_DNA"/>
</dbReference>
<protein>
    <submittedName>
        <fullName evidence="10">4585_t:CDS:1</fullName>
    </submittedName>
</protein>
<keyword evidence="5" id="KW-0521">NADP</keyword>
<dbReference type="SUPFAM" id="SSF53223">
    <property type="entry name" value="Aminoacid dehydrogenase-like, N-terminal domain"/>
    <property type="match status" value="1"/>
</dbReference>
<dbReference type="PANTHER" id="PTHR48099">
    <property type="entry name" value="C-1-TETRAHYDROFOLATE SYNTHASE, CYTOPLASMIC-RELATED"/>
    <property type="match status" value="1"/>
</dbReference>
<evidence type="ECO:0000256" key="4">
    <source>
        <dbReference type="ARBA" id="ARBA00022801"/>
    </source>
</evidence>
<evidence type="ECO:0000313" key="11">
    <source>
        <dbReference type="Proteomes" id="UP000789739"/>
    </source>
</evidence>
<evidence type="ECO:0000256" key="5">
    <source>
        <dbReference type="ARBA" id="ARBA00022857"/>
    </source>
</evidence>
<accession>A0A9N9B0N1</accession>
<dbReference type="PANTHER" id="PTHR48099:SF5">
    <property type="entry name" value="C-1-TETRAHYDROFOLATE SYNTHASE, CYTOPLASMIC"/>
    <property type="match status" value="1"/>
</dbReference>
<dbReference type="FunFam" id="3.40.50.10860:FF:000005">
    <property type="entry name" value="C-1-tetrahydrofolate synthase, cytoplasmic, putative"/>
    <property type="match status" value="1"/>
</dbReference>
<dbReference type="OrthoDB" id="5126881at2759"/>
<dbReference type="GO" id="GO:0004477">
    <property type="term" value="F:methenyltetrahydrofolate cyclohydrolase activity"/>
    <property type="evidence" value="ECO:0007669"/>
    <property type="project" value="TreeGrafter"/>
</dbReference>
<dbReference type="InterPro" id="IPR020630">
    <property type="entry name" value="THF_DH/CycHdrlase_cat_dom"/>
</dbReference>
<dbReference type="Pfam" id="PF00763">
    <property type="entry name" value="THF_DHG_CYH"/>
    <property type="match status" value="1"/>
</dbReference>
<keyword evidence="11" id="KW-1185">Reference proteome</keyword>
<dbReference type="InterPro" id="IPR000672">
    <property type="entry name" value="THF_DH/CycHdrlase"/>
</dbReference>
<sequence>MATLIDGKELAKSIREKLKQEIIDLAQKYPGFRPHLAIIQVGLREDSTVYVKQKERAANEIGIEITLHKKDSTISQNELLNAVNELNNNPSVHGLLVQLPLPEHIDEKVITEAVDPNKDVDGFHVYNIGNLAKRHNTPTFLPCTPKGIIEMLKFIGVEIAGRRAVVVGRSDIVGFPMFMLLTRADATVTLCHSKTQDLPEILKTADILVVAIGKPEFIKGEWIKPGAVVIDVGTNAIEDNSRVSGVRWVGDVDFVSASNVASYITPVPGGVGPMTVAMLLDNTVQSAKKFWSID</sequence>
<keyword evidence="6" id="KW-0560">Oxidoreductase</keyword>
<gene>
    <name evidence="10" type="ORF">PBRASI_LOCUS5117</name>
</gene>
<feature type="domain" description="Tetrahydrofolate dehydrogenase/cyclohydrolase NAD(P)-binding" evidence="9">
    <location>
        <begin position="142"/>
        <end position="289"/>
    </location>
</feature>